<evidence type="ECO:0000256" key="3">
    <source>
        <dbReference type="ARBA" id="ARBA00022676"/>
    </source>
</evidence>
<evidence type="ECO:0000256" key="5">
    <source>
        <dbReference type="ARBA" id="ARBA00022692"/>
    </source>
</evidence>
<dbReference type="GO" id="GO:0005886">
    <property type="term" value="C:plasma membrane"/>
    <property type="evidence" value="ECO:0007669"/>
    <property type="project" value="UniProtKB-SubCell"/>
</dbReference>
<dbReference type="UniPathway" id="UPA00219"/>
<dbReference type="GO" id="GO:0016763">
    <property type="term" value="F:pentosyltransferase activity"/>
    <property type="evidence" value="ECO:0007669"/>
    <property type="project" value="InterPro"/>
</dbReference>
<evidence type="ECO:0000256" key="4">
    <source>
        <dbReference type="ARBA" id="ARBA00022679"/>
    </source>
</evidence>
<evidence type="ECO:0000256" key="1">
    <source>
        <dbReference type="ARBA" id="ARBA00022475"/>
    </source>
</evidence>
<dbReference type="EC" id="2.4.99.28" evidence="11"/>
<keyword evidence="3 11" id="KW-0328">Glycosyltransferase</keyword>
<evidence type="ECO:0000256" key="10">
    <source>
        <dbReference type="ARBA" id="ARBA00023316"/>
    </source>
</evidence>
<accession>A0A317E9M0</accession>
<keyword evidence="9 11" id="KW-0472">Membrane</keyword>
<dbReference type="InterPro" id="IPR023346">
    <property type="entry name" value="Lysozyme-like_dom_sf"/>
</dbReference>
<dbReference type="EMBL" id="QGLE01000005">
    <property type="protein sequence ID" value="PWR22984.1"/>
    <property type="molecule type" value="Genomic_DNA"/>
</dbReference>
<comment type="subcellular location">
    <subcellularLocation>
        <location evidence="11">Cell inner membrane</location>
        <topology evidence="11">Single-pass membrane protein</topology>
    </subcellularLocation>
</comment>
<keyword evidence="8 11" id="KW-1133">Transmembrane helix</keyword>
<dbReference type="AlphaFoldDB" id="A0A317E9M0"/>
<feature type="domain" description="Glycosyl transferase family 51" evidence="12">
    <location>
        <begin position="51"/>
        <end position="206"/>
    </location>
</feature>
<keyword evidence="10 11" id="KW-0961">Cell wall biogenesis/degradation</keyword>
<evidence type="ECO:0000256" key="8">
    <source>
        <dbReference type="ARBA" id="ARBA00022989"/>
    </source>
</evidence>
<keyword evidence="2 11" id="KW-0997">Cell inner membrane</keyword>
<dbReference type="GO" id="GO:0008360">
    <property type="term" value="P:regulation of cell shape"/>
    <property type="evidence" value="ECO:0007669"/>
    <property type="project" value="UniProtKB-KW"/>
</dbReference>
<dbReference type="GO" id="GO:0009252">
    <property type="term" value="P:peptidoglycan biosynthetic process"/>
    <property type="evidence" value="ECO:0007669"/>
    <property type="project" value="UniProtKB-UniRule"/>
</dbReference>
<comment type="caution">
    <text evidence="13">The sequence shown here is derived from an EMBL/GenBank/DDBJ whole genome shotgun (WGS) entry which is preliminary data.</text>
</comment>
<comment type="similarity">
    <text evidence="11">Belongs to the glycosyltransferase 51 family.</text>
</comment>
<dbReference type="OrthoDB" id="9766909at2"/>
<keyword evidence="5 11" id="KW-0812">Transmembrane</keyword>
<dbReference type="Gene3D" id="1.10.3810.10">
    <property type="entry name" value="Biosynthetic peptidoglycan transglycosylase-like"/>
    <property type="match status" value="1"/>
</dbReference>
<evidence type="ECO:0000256" key="11">
    <source>
        <dbReference type="HAMAP-Rule" id="MF_00766"/>
    </source>
</evidence>
<dbReference type="InterPro" id="IPR001264">
    <property type="entry name" value="Glyco_trans_51"/>
</dbReference>
<evidence type="ECO:0000313" key="13">
    <source>
        <dbReference type="EMBL" id="PWR22984.1"/>
    </source>
</evidence>
<proteinExistence type="inferred from homology"/>
<keyword evidence="1 11" id="KW-1003">Cell membrane</keyword>
<protein>
    <recommendedName>
        <fullName evidence="11">Biosynthetic peptidoglycan transglycosylase</fullName>
        <ecNumber evidence="11">2.4.99.28</ecNumber>
    </recommendedName>
    <alternativeName>
        <fullName evidence="11">Glycan polymerase</fullName>
    </alternativeName>
    <alternativeName>
        <fullName evidence="11">Peptidoglycan glycosyltransferase MtgA</fullName>
        <shortName evidence="11">PGT</shortName>
    </alternativeName>
</protein>
<evidence type="ECO:0000256" key="7">
    <source>
        <dbReference type="ARBA" id="ARBA00022984"/>
    </source>
</evidence>
<dbReference type="NCBIfam" id="TIGR02070">
    <property type="entry name" value="mono_pep_trsgly"/>
    <property type="match status" value="1"/>
</dbReference>
<dbReference type="GO" id="GO:0008955">
    <property type="term" value="F:peptidoglycan glycosyltransferase activity"/>
    <property type="evidence" value="ECO:0007669"/>
    <property type="project" value="UniProtKB-UniRule"/>
</dbReference>
<evidence type="ECO:0000256" key="6">
    <source>
        <dbReference type="ARBA" id="ARBA00022960"/>
    </source>
</evidence>
<dbReference type="GO" id="GO:0009274">
    <property type="term" value="C:peptidoglycan-based cell wall"/>
    <property type="evidence" value="ECO:0007669"/>
    <property type="project" value="InterPro"/>
</dbReference>
<evidence type="ECO:0000313" key="14">
    <source>
        <dbReference type="Proteomes" id="UP000245461"/>
    </source>
</evidence>
<keyword evidence="6 11" id="KW-0133">Cell shape</keyword>
<organism evidence="13 14">
    <name type="scientific">Zavarzinia aquatilis</name>
    <dbReference type="NCBI Taxonomy" id="2211142"/>
    <lineage>
        <taxon>Bacteria</taxon>
        <taxon>Pseudomonadati</taxon>
        <taxon>Pseudomonadota</taxon>
        <taxon>Alphaproteobacteria</taxon>
        <taxon>Rhodospirillales</taxon>
        <taxon>Zavarziniaceae</taxon>
        <taxon>Zavarzinia</taxon>
    </lineage>
</organism>
<comment type="catalytic activity">
    <reaction evidence="11">
        <text>[GlcNAc-(1-&gt;4)-Mur2Ac(oyl-L-Ala-gamma-D-Glu-L-Lys-D-Ala-D-Ala)](n)-di-trans,octa-cis-undecaprenyl diphosphate + beta-D-GlcNAc-(1-&gt;4)-Mur2Ac(oyl-L-Ala-gamma-D-Glu-L-Lys-D-Ala-D-Ala)-di-trans,octa-cis-undecaprenyl diphosphate = [GlcNAc-(1-&gt;4)-Mur2Ac(oyl-L-Ala-gamma-D-Glu-L-Lys-D-Ala-D-Ala)](n+1)-di-trans,octa-cis-undecaprenyl diphosphate + di-trans,octa-cis-undecaprenyl diphosphate + H(+)</text>
        <dbReference type="Rhea" id="RHEA:23708"/>
        <dbReference type="Rhea" id="RHEA-COMP:9602"/>
        <dbReference type="Rhea" id="RHEA-COMP:9603"/>
        <dbReference type="ChEBI" id="CHEBI:15378"/>
        <dbReference type="ChEBI" id="CHEBI:58405"/>
        <dbReference type="ChEBI" id="CHEBI:60033"/>
        <dbReference type="ChEBI" id="CHEBI:78435"/>
        <dbReference type="EC" id="2.4.99.28"/>
    </reaction>
</comment>
<keyword evidence="14" id="KW-1185">Reference proteome</keyword>
<sequence>MLLKGPLWRRLLAGSVLASVALPLVLLLLYRVVPVPLTPLMLIRLVEGYGIDHDWVSYDEIAPIMVRSAIAAEDGKFCSHWGFDWGAISEALDDADDGGRLRGGSTISQQTAKNVFLWPGRSWLRKGLEAGFTVAIETIWGKRRIVEVYLNSVEFGPGVYGVEAAARYHFGVGAGQLSGRQAALLAAVLPNPIRFSASKPSAYVNRYASRIEGRARAIGKGMYPPCD</sequence>
<keyword evidence="7 11" id="KW-0573">Peptidoglycan synthesis</keyword>
<dbReference type="SUPFAM" id="SSF53955">
    <property type="entry name" value="Lysozyme-like"/>
    <property type="match status" value="1"/>
</dbReference>
<dbReference type="InterPro" id="IPR036950">
    <property type="entry name" value="PBP_transglycosylase"/>
</dbReference>
<dbReference type="InterPro" id="IPR011812">
    <property type="entry name" value="Pep_trsgly"/>
</dbReference>
<dbReference type="PANTHER" id="PTHR30400">
    <property type="entry name" value="MONOFUNCTIONAL BIOSYNTHETIC PEPTIDOGLYCAN TRANSGLYCOSYLASE"/>
    <property type="match status" value="1"/>
</dbReference>
<evidence type="ECO:0000256" key="9">
    <source>
        <dbReference type="ARBA" id="ARBA00023136"/>
    </source>
</evidence>
<evidence type="ECO:0000256" key="2">
    <source>
        <dbReference type="ARBA" id="ARBA00022519"/>
    </source>
</evidence>
<dbReference type="HAMAP" id="MF_00766">
    <property type="entry name" value="PGT_MtgA"/>
    <property type="match status" value="1"/>
</dbReference>
<name>A0A317E9M0_9PROT</name>
<dbReference type="Proteomes" id="UP000245461">
    <property type="component" value="Unassembled WGS sequence"/>
</dbReference>
<evidence type="ECO:0000259" key="12">
    <source>
        <dbReference type="Pfam" id="PF00912"/>
    </source>
</evidence>
<gene>
    <name evidence="11" type="primary">mtgA</name>
    <name evidence="13" type="ORF">DKG74_10100</name>
</gene>
<comment type="pathway">
    <text evidence="11">Cell wall biogenesis; peptidoglycan biosynthesis.</text>
</comment>
<dbReference type="Pfam" id="PF00912">
    <property type="entry name" value="Transgly"/>
    <property type="match status" value="1"/>
</dbReference>
<reference evidence="13 14" key="1">
    <citation type="submission" date="2018-05" db="EMBL/GenBank/DDBJ databases">
        <title>Zavarzinia sp. HR-AS.</title>
        <authorList>
            <person name="Lee Y."/>
            <person name="Jeon C.O."/>
        </authorList>
    </citation>
    <scope>NUCLEOTIDE SEQUENCE [LARGE SCALE GENOMIC DNA]</scope>
    <source>
        <strain evidence="13 14">HR-AS</strain>
    </source>
</reference>
<comment type="function">
    <text evidence="11">Peptidoglycan polymerase that catalyzes glycan chain elongation from lipid-linked precursors.</text>
</comment>
<keyword evidence="4 11" id="KW-0808">Transferase</keyword>
<dbReference type="PANTHER" id="PTHR30400:SF0">
    <property type="entry name" value="BIOSYNTHETIC PEPTIDOGLYCAN TRANSGLYCOSYLASE"/>
    <property type="match status" value="1"/>
</dbReference>
<dbReference type="GO" id="GO:0071555">
    <property type="term" value="P:cell wall organization"/>
    <property type="evidence" value="ECO:0007669"/>
    <property type="project" value="UniProtKB-KW"/>
</dbReference>